<dbReference type="AlphaFoldDB" id="A0A803MIQ7"/>
<dbReference type="Pfam" id="PF12937">
    <property type="entry name" value="F-box-like"/>
    <property type="match status" value="1"/>
</dbReference>
<feature type="region of interest" description="Disordered" evidence="1">
    <location>
        <begin position="650"/>
        <end position="677"/>
    </location>
</feature>
<accession>A0A803MIQ7</accession>
<dbReference type="SUPFAM" id="SSF56219">
    <property type="entry name" value="DNase I-like"/>
    <property type="match status" value="1"/>
</dbReference>
<evidence type="ECO:0000313" key="4">
    <source>
        <dbReference type="Proteomes" id="UP000596660"/>
    </source>
</evidence>
<organism evidence="3 4">
    <name type="scientific">Chenopodium quinoa</name>
    <name type="common">Quinoa</name>
    <dbReference type="NCBI Taxonomy" id="63459"/>
    <lineage>
        <taxon>Eukaryota</taxon>
        <taxon>Viridiplantae</taxon>
        <taxon>Streptophyta</taxon>
        <taxon>Embryophyta</taxon>
        <taxon>Tracheophyta</taxon>
        <taxon>Spermatophyta</taxon>
        <taxon>Magnoliopsida</taxon>
        <taxon>eudicotyledons</taxon>
        <taxon>Gunneridae</taxon>
        <taxon>Pentapetalae</taxon>
        <taxon>Caryophyllales</taxon>
        <taxon>Chenopodiaceae</taxon>
        <taxon>Chenopodioideae</taxon>
        <taxon>Atripliceae</taxon>
        <taxon>Chenopodium</taxon>
    </lineage>
</organism>
<dbReference type="InterPro" id="IPR036691">
    <property type="entry name" value="Endo/exonu/phosph_ase_sf"/>
</dbReference>
<feature type="domain" description="F-box" evidence="2">
    <location>
        <begin position="41"/>
        <end position="76"/>
    </location>
</feature>
<evidence type="ECO:0000256" key="1">
    <source>
        <dbReference type="SAM" id="MobiDB-lite"/>
    </source>
</evidence>
<evidence type="ECO:0000313" key="3">
    <source>
        <dbReference type="EnsemblPlants" id="AUR62030153-RA:cds"/>
    </source>
</evidence>
<dbReference type="EnsemblPlants" id="AUR62030153-RA">
    <property type="protein sequence ID" value="AUR62030153-RA:cds"/>
    <property type="gene ID" value="AUR62030153"/>
</dbReference>
<dbReference type="InterPro" id="IPR044809">
    <property type="entry name" value="AUF1-like"/>
</dbReference>
<keyword evidence="4" id="KW-1185">Reference proteome</keyword>
<dbReference type="InterPro" id="IPR001810">
    <property type="entry name" value="F-box_dom"/>
</dbReference>
<evidence type="ECO:0000259" key="2">
    <source>
        <dbReference type="Pfam" id="PF12937"/>
    </source>
</evidence>
<dbReference type="Gramene" id="AUR62030153-RA">
    <property type="protein sequence ID" value="AUR62030153-RA:cds"/>
    <property type="gene ID" value="AUR62030153"/>
</dbReference>
<proteinExistence type="predicted"/>
<sequence length="686" mass="75290">MTSFRPDLTATARIYPEPLVEDRIDVVVDDDEVCDDGVDHFDRLPDSLLLLVFNKIGDVKALGRCCVVSRRFQTLVPQVENVVVRVDCVISDDDSSVASSAADKSRSPFANLVRLIFGNIFKPIQALGQLLGPKRSWPVGEQGGVTHHSPTQVLKNFLEIRYLRIELPSGELGIDDGVLLKWRADFGSTLDNCVILGASSVVNSAKTIQLNENGVISEQISPSNVVNDDNGSIPESFYTNGGLKLRVVWTISSLIAASARHYLLQPIIAEHQTLDSLVLTDADGQGVLCMNRDQLEELRVKPLSASSASKRTLVPALNMRLWYAPHLELPNGVVLKGATLVAIRPSEQSGVSAKKEISDSSWVSTAFEEPYGLMFKFVPWLLISFAYCLPEVIRRLGSLGMVAKSAWLIYVCNCRGGVLCQGKWELETVSEDRKYNFVFTLLNKGAAVLFVINNAKLYGPSSMSPCPMDPPDPSPPIHDTTMQDLNDHPLDKITHTPATNTTSGIKQPLSFIEAVQGNPIQVDYATDHLTRARYARVCIDIDLTKPLVTSIWAQDLERFTWQSASGRHPLDAQLLGDLNEVMSPSDKMAGRALRQSQCKDLRMLVDAACLVHLGYNGNLYTWHNARAGASNIRERLDRALPSWLNTFPNTQVDADAPSSSADPSPSSWIEEDNAGAGGIIRCSKGK</sequence>
<reference evidence="3" key="1">
    <citation type="journal article" date="2017" name="Nature">
        <title>The genome of Chenopodium quinoa.</title>
        <authorList>
            <person name="Jarvis D.E."/>
            <person name="Ho Y.S."/>
            <person name="Lightfoot D.J."/>
            <person name="Schmoeckel S.M."/>
            <person name="Li B."/>
            <person name="Borm T.J.A."/>
            <person name="Ohyanagi H."/>
            <person name="Mineta K."/>
            <person name="Michell C.T."/>
            <person name="Saber N."/>
            <person name="Kharbatia N.M."/>
            <person name="Rupper R.R."/>
            <person name="Sharp A.R."/>
            <person name="Dally N."/>
            <person name="Boughton B.A."/>
            <person name="Woo Y.H."/>
            <person name="Gao G."/>
            <person name="Schijlen E.G.W.M."/>
            <person name="Guo X."/>
            <person name="Momin A.A."/>
            <person name="Negrao S."/>
            <person name="Al-Babili S."/>
            <person name="Gehring C."/>
            <person name="Roessner U."/>
            <person name="Jung C."/>
            <person name="Murphy K."/>
            <person name="Arold S.T."/>
            <person name="Gojobori T."/>
            <person name="van der Linden C.G."/>
            <person name="van Loo E.N."/>
            <person name="Jellen E.N."/>
            <person name="Maughan P.J."/>
            <person name="Tester M."/>
        </authorList>
    </citation>
    <scope>NUCLEOTIDE SEQUENCE [LARGE SCALE GENOMIC DNA]</scope>
    <source>
        <strain evidence="3">cv. PI 614886</strain>
    </source>
</reference>
<dbReference type="PANTHER" id="PTHR31215">
    <property type="entry name" value="OS05G0510400 PROTEIN-RELATED"/>
    <property type="match status" value="1"/>
</dbReference>
<reference evidence="3" key="2">
    <citation type="submission" date="2021-03" db="UniProtKB">
        <authorList>
            <consortium name="EnsemblPlants"/>
        </authorList>
    </citation>
    <scope>IDENTIFICATION</scope>
</reference>
<protein>
    <recommendedName>
        <fullName evidence="2">F-box domain-containing protein</fullName>
    </recommendedName>
</protein>
<dbReference type="Proteomes" id="UP000596660">
    <property type="component" value="Unplaced"/>
</dbReference>
<dbReference type="InterPro" id="IPR036047">
    <property type="entry name" value="F-box-like_dom_sf"/>
</dbReference>
<name>A0A803MIQ7_CHEQI</name>
<dbReference type="SUPFAM" id="SSF81383">
    <property type="entry name" value="F-box domain"/>
    <property type="match status" value="1"/>
</dbReference>
<feature type="compositionally biased region" description="Low complexity" evidence="1">
    <location>
        <begin position="653"/>
        <end position="667"/>
    </location>
</feature>